<evidence type="ECO:0000313" key="5">
    <source>
        <dbReference type="EMBL" id="KRN03857.1"/>
    </source>
</evidence>
<proteinExistence type="predicted"/>
<dbReference type="AlphaFoldDB" id="A0A0R2DIE0"/>
<dbReference type="InterPro" id="IPR000587">
    <property type="entry name" value="Creatinase_N"/>
</dbReference>
<dbReference type="EMBL" id="AYZL01000020">
    <property type="protein sequence ID" value="KRN03857.1"/>
    <property type="molecule type" value="Genomic_DNA"/>
</dbReference>
<dbReference type="STRING" id="1423744.FC86_GL000969"/>
<evidence type="ECO:0000259" key="4">
    <source>
        <dbReference type="Pfam" id="PF01321"/>
    </source>
</evidence>
<protein>
    <submittedName>
        <fullName evidence="5">X-pro dipeptidase family protein</fullName>
    </submittedName>
</protein>
<dbReference type="OrthoDB" id="9806388at2"/>
<evidence type="ECO:0000256" key="2">
    <source>
        <dbReference type="ARBA" id="ARBA00022801"/>
    </source>
</evidence>
<dbReference type="PANTHER" id="PTHR46112:SF3">
    <property type="entry name" value="AMINOPEPTIDASE YPDF"/>
    <property type="match status" value="1"/>
</dbReference>
<dbReference type="CDD" id="cd01092">
    <property type="entry name" value="APP-like"/>
    <property type="match status" value="1"/>
</dbReference>
<comment type="caution">
    <text evidence="5">The sequence shown here is derived from an EMBL/GenBank/DDBJ whole genome shotgun (WGS) entry which is preliminary data.</text>
</comment>
<dbReference type="Pfam" id="PF01321">
    <property type="entry name" value="Creatinase_N"/>
    <property type="match status" value="1"/>
</dbReference>
<dbReference type="InterPro" id="IPR036005">
    <property type="entry name" value="Creatinase/aminopeptidase-like"/>
</dbReference>
<dbReference type="PANTHER" id="PTHR46112">
    <property type="entry name" value="AMINOPEPTIDASE"/>
    <property type="match status" value="1"/>
</dbReference>
<evidence type="ECO:0000259" key="3">
    <source>
        <dbReference type="Pfam" id="PF00557"/>
    </source>
</evidence>
<dbReference type="GO" id="GO:0008235">
    <property type="term" value="F:metalloexopeptidase activity"/>
    <property type="evidence" value="ECO:0007669"/>
    <property type="project" value="UniProtKB-ARBA"/>
</dbReference>
<dbReference type="Gene3D" id="3.90.230.10">
    <property type="entry name" value="Creatinase/methionine aminopeptidase superfamily"/>
    <property type="match status" value="1"/>
</dbReference>
<keyword evidence="6" id="KW-1185">Reference proteome</keyword>
<dbReference type="SUPFAM" id="SSF53092">
    <property type="entry name" value="Creatinase/prolidase N-terminal domain"/>
    <property type="match status" value="1"/>
</dbReference>
<dbReference type="GO" id="GO:0046872">
    <property type="term" value="F:metal ion binding"/>
    <property type="evidence" value="ECO:0007669"/>
    <property type="project" value="UniProtKB-KW"/>
</dbReference>
<keyword evidence="1" id="KW-0479">Metal-binding</keyword>
<name>A0A0R2DIE0_9LACO</name>
<evidence type="ECO:0000313" key="6">
    <source>
        <dbReference type="Proteomes" id="UP000051378"/>
    </source>
</evidence>
<dbReference type="InterPro" id="IPR000994">
    <property type="entry name" value="Pept_M24"/>
</dbReference>
<dbReference type="InterPro" id="IPR001131">
    <property type="entry name" value="Peptidase_M24B_aminopep-P_CS"/>
</dbReference>
<accession>A0A0R2DIE0</accession>
<dbReference type="InterPro" id="IPR001714">
    <property type="entry name" value="Pept_M24_MAP"/>
</dbReference>
<dbReference type="InterPro" id="IPR050659">
    <property type="entry name" value="Peptidase_M24B"/>
</dbReference>
<dbReference type="RefSeq" id="WP_056975167.1">
    <property type="nucleotide sequence ID" value="NZ_AYZL01000020.1"/>
</dbReference>
<dbReference type="Pfam" id="PF00557">
    <property type="entry name" value="Peptidase_M24"/>
    <property type="match status" value="1"/>
</dbReference>
<dbReference type="PRINTS" id="PR00599">
    <property type="entry name" value="MAPEPTIDASE"/>
</dbReference>
<keyword evidence="2" id="KW-0378">Hydrolase</keyword>
<evidence type="ECO:0000256" key="1">
    <source>
        <dbReference type="ARBA" id="ARBA00022723"/>
    </source>
</evidence>
<feature type="domain" description="Peptidase M24" evidence="3">
    <location>
        <begin position="142"/>
        <end position="345"/>
    </location>
</feature>
<dbReference type="PATRIC" id="fig|1423744.4.peg.995"/>
<dbReference type="PROSITE" id="PS00491">
    <property type="entry name" value="PROLINE_PEPTIDASE"/>
    <property type="match status" value="1"/>
</dbReference>
<dbReference type="GO" id="GO:0004177">
    <property type="term" value="F:aminopeptidase activity"/>
    <property type="evidence" value="ECO:0007669"/>
    <property type="project" value="UniProtKB-ARBA"/>
</dbReference>
<dbReference type="Gene3D" id="3.40.350.10">
    <property type="entry name" value="Creatinase/prolidase N-terminal domain"/>
    <property type="match status" value="1"/>
</dbReference>
<organism evidence="5 6">
    <name type="scientific">Holzapfeliella floricola DSM 23037 = JCM 16512</name>
    <dbReference type="NCBI Taxonomy" id="1423744"/>
    <lineage>
        <taxon>Bacteria</taxon>
        <taxon>Bacillati</taxon>
        <taxon>Bacillota</taxon>
        <taxon>Bacilli</taxon>
        <taxon>Lactobacillales</taxon>
        <taxon>Lactobacillaceae</taxon>
        <taxon>Holzapfeliella</taxon>
    </lineage>
</organism>
<feature type="domain" description="Creatinase N-terminal" evidence="4">
    <location>
        <begin position="7"/>
        <end position="134"/>
    </location>
</feature>
<dbReference type="SUPFAM" id="SSF55920">
    <property type="entry name" value="Creatinase/aminopeptidase"/>
    <property type="match status" value="1"/>
</dbReference>
<gene>
    <name evidence="5" type="ORF">FC86_GL000969</name>
</gene>
<reference evidence="5 6" key="1">
    <citation type="journal article" date="2015" name="Genome Announc.">
        <title>Expanding the biotechnology potential of lactobacilli through comparative genomics of 213 strains and associated genera.</title>
        <authorList>
            <person name="Sun Z."/>
            <person name="Harris H.M."/>
            <person name="McCann A."/>
            <person name="Guo C."/>
            <person name="Argimon S."/>
            <person name="Zhang W."/>
            <person name="Yang X."/>
            <person name="Jeffery I.B."/>
            <person name="Cooney J.C."/>
            <person name="Kagawa T.F."/>
            <person name="Liu W."/>
            <person name="Song Y."/>
            <person name="Salvetti E."/>
            <person name="Wrobel A."/>
            <person name="Rasinkangas P."/>
            <person name="Parkhill J."/>
            <person name="Rea M.C."/>
            <person name="O'Sullivan O."/>
            <person name="Ritari J."/>
            <person name="Douillard F.P."/>
            <person name="Paul Ross R."/>
            <person name="Yang R."/>
            <person name="Briner A.E."/>
            <person name="Felis G.E."/>
            <person name="de Vos W.M."/>
            <person name="Barrangou R."/>
            <person name="Klaenhammer T.R."/>
            <person name="Caufield P.W."/>
            <person name="Cui Y."/>
            <person name="Zhang H."/>
            <person name="O'Toole P.W."/>
        </authorList>
    </citation>
    <scope>NUCLEOTIDE SEQUENCE [LARGE SCALE GENOMIC DNA]</scope>
    <source>
        <strain evidence="5 6">DSM 23037</strain>
    </source>
</reference>
<dbReference type="InterPro" id="IPR029149">
    <property type="entry name" value="Creatin/AminoP/Spt16_N"/>
</dbReference>
<dbReference type="Proteomes" id="UP000051378">
    <property type="component" value="Unassembled WGS sequence"/>
</dbReference>
<sequence>MNLYQKRREQIYQKLTKEQKQAVLLFNEKNIRYLTGFTGDEAQLLLTVQEEAVLMSDSRFMGQIESEVDKQVEIYNKKKSLLKELSEVITSRNIKQLAIEGDHISASLFMDLADRLSLIELNFCHQWVEKLQMIKDTDEVSLIKKAIEISEKSLEKILPKIKPGITEKQVANLLDFQLKQDGLSDISFETIVASGYRSAWPHGAASDKKIKNNELVTIDFGGYYKGYTSDITRTFVVGEVSDELQRIYHIVLEANKRATDKARIGCTGLEVDRAAREYIQECGYGEYFGHGIGHGIGLNVHELTDSRLSFKDVTLQKDMIITIEPGIYVPGLGGVRIEDDVLVTDGEPEVLTTLSKSQLIKL</sequence>